<evidence type="ECO:0000313" key="3">
    <source>
        <dbReference type="EMBL" id="PIU69288.1"/>
    </source>
</evidence>
<dbReference type="PANTHER" id="PTHR34978:SF3">
    <property type="entry name" value="SLR0241 PROTEIN"/>
    <property type="match status" value="1"/>
</dbReference>
<evidence type="ECO:0000256" key="1">
    <source>
        <dbReference type="SAM" id="Phobius"/>
    </source>
</evidence>
<evidence type="ECO:0000259" key="2">
    <source>
        <dbReference type="Pfam" id="PF05569"/>
    </source>
</evidence>
<feature type="transmembrane region" description="Helical" evidence="1">
    <location>
        <begin position="12"/>
        <end position="45"/>
    </location>
</feature>
<feature type="transmembrane region" description="Helical" evidence="1">
    <location>
        <begin position="65"/>
        <end position="84"/>
    </location>
</feature>
<dbReference type="InterPro" id="IPR008756">
    <property type="entry name" value="Peptidase_M56"/>
</dbReference>
<dbReference type="AlphaFoldDB" id="A0A2M7APG7"/>
<feature type="domain" description="Peptidase M56" evidence="2">
    <location>
        <begin position="72"/>
        <end position="209"/>
    </location>
</feature>
<keyword evidence="1" id="KW-0812">Transmembrane</keyword>
<sequence length="330" mass="37771">MKHKYYIQKNFFFILGLSIIGIYLLFLFISVTKVLPGFIMQLIFLGEEVANSSPNCISLLTSFNFLLNISAGVILFILLTYAFLGIKKTLRLILNSRKIIALLKIIKKTGTYHVFRSEDARVFTAGLFHPQIYLSQKLFEILTPYELQAVILHEQVHQRNFDPLKDIVIQTLFFITPPFPYKKELLSKYRIIAEVACDEIVKNKLRSQKPIVMAIVELMKAGALNPFPIAAANFTLQNERLQVLVGKAKLKNIKLLGVSTVALVFLSISSFYLSKSQLFFECDHLFKCIAIFMNELSHNRMNDKKVLFFHYADSAERCVSDAVSLEQPKE</sequence>
<keyword evidence="1" id="KW-1133">Transmembrane helix</keyword>
<comment type="caution">
    <text evidence="3">The sequence shown here is derived from an EMBL/GenBank/DDBJ whole genome shotgun (WGS) entry which is preliminary data.</text>
</comment>
<dbReference type="EMBL" id="PEWD01000009">
    <property type="protein sequence ID" value="PIU69288.1"/>
    <property type="molecule type" value="Genomic_DNA"/>
</dbReference>
<dbReference type="InterPro" id="IPR052173">
    <property type="entry name" value="Beta-lactam_resp_regulator"/>
</dbReference>
<proteinExistence type="predicted"/>
<dbReference type="CDD" id="cd07326">
    <property type="entry name" value="M56_BlaR1_MecR1_like"/>
    <property type="match status" value="1"/>
</dbReference>
<keyword evidence="1" id="KW-0472">Membrane</keyword>
<protein>
    <recommendedName>
        <fullName evidence="2">Peptidase M56 domain-containing protein</fullName>
    </recommendedName>
</protein>
<name>A0A2M7APG7_UNCKA</name>
<organism evidence="3 4">
    <name type="scientific">candidate division WWE3 bacterium CG06_land_8_20_14_3_00_42_16</name>
    <dbReference type="NCBI Taxonomy" id="1975083"/>
    <lineage>
        <taxon>Bacteria</taxon>
        <taxon>Katanobacteria</taxon>
    </lineage>
</organism>
<evidence type="ECO:0000313" key="4">
    <source>
        <dbReference type="Proteomes" id="UP000229916"/>
    </source>
</evidence>
<dbReference type="Proteomes" id="UP000229916">
    <property type="component" value="Unassembled WGS sequence"/>
</dbReference>
<accession>A0A2M7APG7</accession>
<gene>
    <name evidence="3" type="ORF">COS81_00545</name>
</gene>
<dbReference type="Gene3D" id="3.30.2010.10">
    <property type="entry name" value="Metalloproteases ('zincins'), catalytic domain"/>
    <property type="match status" value="1"/>
</dbReference>
<reference evidence="4" key="1">
    <citation type="submission" date="2017-09" db="EMBL/GenBank/DDBJ databases">
        <title>Depth-based differentiation of microbial function through sediment-hosted aquifers and enrichment of novel symbionts in the deep terrestrial subsurface.</title>
        <authorList>
            <person name="Probst A.J."/>
            <person name="Ladd B."/>
            <person name="Jarett J.K."/>
            <person name="Geller-Mcgrath D.E."/>
            <person name="Sieber C.M.K."/>
            <person name="Emerson J.B."/>
            <person name="Anantharaman K."/>
            <person name="Thomas B.C."/>
            <person name="Malmstrom R."/>
            <person name="Stieglmeier M."/>
            <person name="Klingl A."/>
            <person name="Woyke T."/>
            <person name="Ryan C.M."/>
            <person name="Banfield J.F."/>
        </authorList>
    </citation>
    <scope>NUCLEOTIDE SEQUENCE [LARGE SCALE GENOMIC DNA]</scope>
</reference>
<dbReference type="Pfam" id="PF05569">
    <property type="entry name" value="Peptidase_M56"/>
    <property type="match status" value="1"/>
</dbReference>
<feature type="transmembrane region" description="Helical" evidence="1">
    <location>
        <begin position="255"/>
        <end position="273"/>
    </location>
</feature>
<dbReference type="PANTHER" id="PTHR34978">
    <property type="entry name" value="POSSIBLE SENSOR-TRANSDUCER PROTEIN BLAR"/>
    <property type="match status" value="1"/>
</dbReference>